<gene>
    <name evidence="2" type="ORF">ACT18_15835</name>
</gene>
<comment type="caution">
    <text evidence="2">The sequence shown here is derived from an EMBL/GenBank/DDBJ whole genome shotgun (WGS) entry which is preliminary data.</text>
</comment>
<keyword evidence="3" id="KW-1185">Reference proteome</keyword>
<dbReference type="Proteomes" id="UP000092668">
    <property type="component" value="Unassembled WGS sequence"/>
</dbReference>
<dbReference type="RefSeq" id="WP_065288778.1">
    <property type="nucleotide sequence ID" value="NZ_LFOE01000025.1"/>
</dbReference>
<feature type="region of interest" description="Disordered" evidence="1">
    <location>
        <begin position="697"/>
        <end position="718"/>
    </location>
</feature>
<dbReference type="AlphaFoldDB" id="A0A1B8SDI0"/>
<evidence type="ECO:0008006" key="4">
    <source>
        <dbReference type="Google" id="ProtNLM"/>
    </source>
</evidence>
<evidence type="ECO:0000256" key="1">
    <source>
        <dbReference type="SAM" id="MobiDB-lite"/>
    </source>
</evidence>
<dbReference type="EMBL" id="LFOE01000025">
    <property type="protein sequence ID" value="OBY30801.1"/>
    <property type="molecule type" value="Genomic_DNA"/>
</dbReference>
<evidence type="ECO:0000313" key="3">
    <source>
        <dbReference type="Proteomes" id="UP000092668"/>
    </source>
</evidence>
<sequence>MTQSNPKGGNAAEANTNGCDPFVIDLPADFGKASTNGHAAATADDDADMNGLHPGDEGYNPFNRRAANAKHAEDRQYGSPGKASMVGGLYAAEHGKRRLSEAGYTTVAALGGVSVADAQAAGLLDHSPSVADVARWYSHRGAKWQPPDKFTVDRAGLKAATKGIDPHRKIALVTIDALAAEGVPWAVKAAAKATADNLDASVKGAPCSFTLAELHTHHGVSADDAVGLAAMTPETRLASLRLLREWAAAENLRAQDTARSAEAARKAAGQLGPELFVPKNYVRDRSPHLIQGLFKAGEGSSAVLPARRKAGKSTANDEIAYALTTGEPFCGKLATHLPAGWQVVILDTEMSDEDIIDTYARCRPLLDDGRIKLWRLIGRAGLLDLRTERARRFWDDKIPEHSVILVDCLGPILAATGAKENSDDVALILDGLIALAVERRSALLVLHHMGKDDTLGARGHSSIEDKFGSIIHLTYKGDGLPTASMPRYIEATGRNGIGLERRKVTRNAAGHLVMDGDATATAAAESAEQRARDEGVFTMICLHPLLSVTRLAETYGARKHGWTAATIRKALEQLEAQGRAVNMGNGGLGMWVPQWLRDRQRDWKETMHTAETANSIAVEGSTAHEAAVRTCVEAICALVERDPSAASLPDTKMEKAVRKQGYPPRGVHILAYTRWKAACDDAGALITDPDKVLGLPTPEWSRSLGEHPVNASDWTDGE</sequence>
<accession>A0A1B8SDI0</accession>
<organism evidence="2 3">
    <name type="scientific">Mycolicibacter kumamotonensis</name>
    <dbReference type="NCBI Taxonomy" id="354243"/>
    <lineage>
        <taxon>Bacteria</taxon>
        <taxon>Bacillati</taxon>
        <taxon>Actinomycetota</taxon>
        <taxon>Actinomycetes</taxon>
        <taxon>Mycobacteriales</taxon>
        <taxon>Mycobacteriaceae</taxon>
        <taxon>Mycolicibacter</taxon>
    </lineage>
</organism>
<dbReference type="Pfam" id="PF13481">
    <property type="entry name" value="AAA_25"/>
    <property type="match status" value="1"/>
</dbReference>
<dbReference type="OrthoDB" id="4934928at2"/>
<dbReference type="InterPro" id="IPR027417">
    <property type="entry name" value="P-loop_NTPase"/>
</dbReference>
<evidence type="ECO:0000313" key="2">
    <source>
        <dbReference type="EMBL" id="OBY30801.1"/>
    </source>
</evidence>
<name>A0A1B8SDI0_9MYCO</name>
<reference evidence="2 3" key="1">
    <citation type="submission" date="2015-06" db="EMBL/GenBank/DDBJ databases">
        <title>Genome sequence of Mycobacterium kumamotonense strain Roo.</title>
        <authorList>
            <person name="Greninger A.L."/>
            <person name="Cunningham G."/>
            <person name="Miller S."/>
        </authorList>
    </citation>
    <scope>NUCLEOTIDE SEQUENCE [LARGE SCALE GENOMIC DNA]</scope>
    <source>
        <strain evidence="2 3">Roo</strain>
    </source>
</reference>
<dbReference type="Gene3D" id="3.40.50.300">
    <property type="entry name" value="P-loop containing nucleotide triphosphate hydrolases"/>
    <property type="match status" value="1"/>
</dbReference>
<proteinExistence type="predicted"/>
<protein>
    <recommendedName>
        <fullName evidence="4">AAA family ATPase</fullName>
    </recommendedName>
</protein>